<dbReference type="SUPFAM" id="SSF143011">
    <property type="entry name" value="RelE-like"/>
    <property type="match status" value="1"/>
</dbReference>
<sequence length="109" mass="12343">MEINAETKKLMKVLSSHKVMVREYGDKISVKLMQRITELSAASSLVEISHLPPPRLHQLTGKYKDCFAVDLTRNVRLVFRGLDTDNNVTTVKEAVVGILVREVIDYHGH</sequence>
<dbReference type="Proteomes" id="UP001596227">
    <property type="component" value="Unassembled WGS sequence"/>
</dbReference>
<keyword evidence="2" id="KW-1185">Reference proteome</keyword>
<protein>
    <submittedName>
        <fullName evidence="1">Plasmid maintenance system killer protein</fullName>
    </submittedName>
</protein>
<dbReference type="InterPro" id="IPR035093">
    <property type="entry name" value="RelE/ParE_toxin_dom_sf"/>
</dbReference>
<dbReference type="Gene3D" id="3.30.2310.20">
    <property type="entry name" value="RelE-like"/>
    <property type="match status" value="1"/>
</dbReference>
<proteinExistence type="predicted"/>
<accession>A0ABW1UJA5</accession>
<evidence type="ECO:0000313" key="2">
    <source>
        <dbReference type="Proteomes" id="UP001596227"/>
    </source>
</evidence>
<name>A0ABW1UJA5_9LACO</name>
<organism evidence="1 2">
    <name type="scientific">Lactiplantibacillus daoliensis</name>
    <dbReference type="NCBI Taxonomy" id="2559916"/>
    <lineage>
        <taxon>Bacteria</taxon>
        <taxon>Bacillati</taxon>
        <taxon>Bacillota</taxon>
        <taxon>Bacilli</taxon>
        <taxon>Lactobacillales</taxon>
        <taxon>Lactobacillaceae</taxon>
        <taxon>Lactiplantibacillus</taxon>
    </lineage>
</organism>
<comment type="caution">
    <text evidence="1">The sequence shown here is derived from an EMBL/GenBank/DDBJ whole genome shotgun (WGS) entry which is preliminary data.</text>
</comment>
<dbReference type="RefSeq" id="WP_137607046.1">
    <property type="nucleotide sequence ID" value="NZ_BJDH01000003.1"/>
</dbReference>
<evidence type="ECO:0000313" key="1">
    <source>
        <dbReference type="EMBL" id="MFC6295334.1"/>
    </source>
</evidence>
<gene>
    <name evidence="1" type="ORF">ACFQH1_08970</name>
</gene>
<reference evidence="2" key="1">
    <citation type="journal article" date="2019" name="Int. J. Syst. Evol. Microbiol.">
        <title>The Global Catalogue of Microorganisms (GCM) 10K type strain sequencing project: providing services to taxonomists for standard genome sequencing and annotation.</title>
        <authorList>
            <consortium name="The Broad Institute Genomics Platform"/>
            <consortium name="The Broad Institute Genome Sequencing Center for Infectious Disease"/>
            <person name="Wu L."/>
            <person name="Ma J."/>
        </authorList>
    </citation>
    <scope>NUCLEOTIDE SEQUENCE [LARGE SCALE GENOMIC DNA]</scope>
    <source>
        <strain evidence="2">CCM 8934</strain>
    </source>
</reference>
<dbReference type="EMBL" id="JBHSSB010000016">
    <property type="protein sequence ID" value="MFC6295334.1"/>
    <property type="molecule type" value="Genomic_DNA"/>
</dbReference>